<feature type="domain" description="Core-binding (CB)" evidence="11">
    <location>
        <begin position="1"/>
        <end position="87"/>
    </location>
</feature>
<dbReference type="InterPro" id="IPR011010">
    <property type="entry name" value="DNA_brk_join_enz"/>
</dbReference>
<gene>
    <name evidence="9" type="primary">xerC</name>
    <name evidence="12" type="ORF">H171_4730</name>
</gene>
<feature type="active site" description="O-(3'-phospho-DNA)-tyrosine intermediate" evidence="9">
    <location>
        <position position="280"/>
    </location>
</feature>
<dbReference type="Proteomes" id="UP000231092">
    <property type="component" value="Unassembled WGS sequence"/>
</dbReference>
<dbReference type="GO" id="GO:0003677">
    <property type="term" value="F:DNA binding"/>
    <property type="evidence" value="ECO:0007669"/>
    <property type="project" value="UniProtKB-UniRule"/>
</dbReference>
<dbReference type="InterPro" id="IPR023009">
    <property type="entry name" value="Tyrosine_recombinase_XerC/XerD"/>
</dbReference>
<keyword evidence="2 9" id="KW-0963">Cytoplasm</keyword>
<feature type="domain" description="Tyr recombinase" evidence="10">
    <location>
        <begin position="108"/>
        <end position="291"/>
    </location>
</feature>
<dbReference type="InterPro" id="IPR050090">
    <property type="entry name" value="Tyrosine_recombinase_XerCD"/>
</dbReference>
<evidence type="ECO:0000256" key="1">
    <source>
        <dbReference type="ARBA" id="ARBA00004496"/>
    </source>
</evidence>
<dbReference type="Gene3D" id="1.10.443.10">
    <property type="entry name" value="Intergrase catalytic core"/>
    <property type="match status" value="1"/>
</dbReference>
<dbReference type="GO" id="GO:0006313">
    <property type="term" value="P:DNA transposition"/>
    <property type="evidence" value="ECO:0007669"/>
    <property type="project" value="UniProtKB-UniRule"/>
</dbReference>
<dbReference type="SUPFAM" id="SSF56349">
    <property type="entry name" value="DNA breaking-rejoining enzymes"/>
    <property type="match status" value="1"/>
</dbReference>
<dbReference type="Pfam" id="PF02899">
    <property type="entry name" value="Phage_int_SAM_1"/>
    <property type="match status" value="1"/>
</dbReference>
<evidence type="ECO:0000256" key="6">
    <source>
        <dbReference type="ARBA" id="ARBA00023125"/>
    </source>
</evidence>
<dbReference type="InterPro" id="IPR002104">
    <property type="entry name" value="Integrase_catalytic"/>
</dbReference>
<dbReference type="AlphaFoldDB" id="A0A2M8ZCA4"/>
<evidence type="ECO:0000256" key="3">
    <source>
        <dbReference type="ARBA" id="ARBA00022618"/>
    </source>
</evidence>
<dbReference type="GO" id="GO:0051301">
    <property type="term" value="P:cell division"/>
    <property type="evidence" value="ECO:0007669"/>
    <property type="project" value="UniProtKB-KW"/>
</dbReference>
<keyword evidence="4 9" id="KW-0159">Chromosome partition</keyword>
<keyword evidence="7 9" id="KW-0233">DNA recombination</keyword>
<feature type="active site" evidence="9">
    <location>
        <position position="148"/>
    </location>
</feature>
<comment type="subunit">
    <text evidence="9">Forms a cyclic heterotetrameric complex composed of two molecules of XerC and two molecules of XerD.</text>
</comment>
<dbReference type="GO" id="GO:0009037">
    <property type="term" value="F:tyrosine-based site-specific recombinase activity"/>
    <property type="evidence" value="ECO:0007669"/>
    <property type="project" value="UniProtKB-UniRule"/>
</dbReference>
<reference evidence="12 13" key="1">
    <citation type="submission" date="2017-11" db="EMBL/GenBank/DDBJ databases">
        <title>Understudied soil microbes with underappreciated capabilities: Untangling the Clostridium saccharolyticum group.</title>
        <authorList>
            <person name="Leschine S."/>
        </authorList>
    </citation>
    <scope>NUCLEOTIDE SEQUENCE [LARGE SCALE GENOMIC DNA]</scope>
    <source>
        <strain evidence="12 13">18A</strain>
    </source>
</reference>
<evidence type="ECO:0000313" key="13">
    <source>
        <dbReference type="Proteomes" id="UP000231092"/>
    </source>
</evidence>
<evidence type="ECO:0000256" key="2">
    <source>
        <dbReference type="ARBA" id="ARBA00022490"/>
    </source>
</evidence>
<dbReference type="NCBIfam" id="NF001399">
    <property type="entry name" value="PRK00283.1"/>
    <property type="match status" value="1"/>
</dbReference>
<keyword evidence="3 9" id="KW-0132">Cell division</keyword>
<feature type="active site" evidence="9">
    <location>
        <position position="268"/>
    </location>
</feature>
<evidence type="ECO:0000256" key="7">
    <source>
        <dbReference type="ARBA" id="ARBA00023172"/>
    </source>
</evidence>
<evidence type="ECO:0000259" key="11">
    <source>
        <dbReference type="PROSITE" id="PS51900"/>
    </source>
</evidence>
<dbReference type="GO" id="GO:0007059">
    <property type="term" value="P:chromosome segregation"/>
    <property type="evidence" value="ECO:0007669"/>
    <property type="project" value="UniProtKB-UniRule"/>
</dbReference>
<dbReference type="PANTHER" id="PTHR30349:SF81">
    <property type="entry name" value="TYROSINE RECOMBINASE XERC"/>
    <property type="match status" value="1"/>
</dbReference>
<dbReference type="GO" id="GO:0005737">
    <property type="term" value="C:cytoplasm"/>
    <property type="evidence" value="ECO:0007669"/>
    <property type="project" value="UniProtKB-SubCell"/>
</dbReference>
<dbReference type="NCBIfam" id="NF040815">
    <property type="entry name" value="recomb_XerA_Arch"/>
    <property type="match status" value="1"/>
</dbReference>
<dbReference type="PANTHER" id="PTHR30349">
    <property type="entry name" value="PHAGE INTEGRASE-RELATED"/>
    <property type="match status" value="1"/>
</dbReference>
<keyword evidence="6 9" id="KW-0238">DNA-binding</keyword>
<organism evidence="12 13">
    <name type="scientific">[Clostridium] celerecrescens 18A</name>
    <dbReference type="NCBI Taxonomy" id="1286362"/>
    <lineage>
        <taxon>Bacteria</taxon>
        <taxon>Bacillati</taxon>
        <taxon>Bacillota</taxon>
        <taxon>Clostridia</taxon>
        <taxon>Lachnospirales</taxon>
        <taxon>Lachnospiraceae</taxon>
        <taxon>Lacrimispora</taxon>
    </lineage>
</organism>
<dbReference type="Gene3D" id="1.10.150.130">
    <property type="match status" value="1"/>
</dbReference>
<dbReference type="HAMAP" id="MF_01808">
    <property type="entry name" value="Recomb_XerC_XerD"/>
    <property type="match status" value="1"/>
</dbReference>
<dbReference type="InterPro" id="IPR013762">
    <property type="entry name" value="Integrase-like_cat_sf"/>
</dbReference>
<dbReference type="EMBL" id="PGET01000001">
    <property type="protein sequence ID" value="PJJ31091.1"/>
    <property type="molecule type" value="Genomic_DNA"/>
</dbReference>
<name>A0A2M8ZCA4_9FIRM</name>
<dbReference type="PROSITE" id="PS51898">
    <property type="entry name" value="TYR_RECOMBINASE"/>
    <property type="match status" value="1"/>
</dbReference>
<dbReference type="Pfam" id="PF00589">
    <property type="entry name" value="Phage_integrase"/>
    <property type="match status" value="1"/>
</dbReference>
<dbReference type="InterPro" id="IPR004107">
    <property type="entry name" value="Integrase_SAM-like_N"/>
</dbReference>
<accession>A0A2M8ZCA4</accession>
<comment type="caution">
    <text evidence="12">The sequence shown here is derived from an EMBL/GenBank/DDBJ whole genome shotgun (WGS) entry which is preliminary data.</text>
</comment>
<feature type="active site" evidence="9">
    <location>
        <position position="245"/>
    </location>
</feature>
<dbReference type="InterPro" id="IPR010998">
    <property type="entry name" value="Integrase_recombinase_N"/>
</dbReference>
<dbReference type="CDD" id="cd00798">
    <property type="entry name" value="INT_XerDC_C"/>
    <property type="match status" value="1"/>
</dbReference>
<comment type="similarity">
    <text evidence="9">Belongs to the 'phage' integrase family. XerC subfamily.</text>
</comment>
<sequence length="297" mass="33877">MEMVAEINHFIIYLREIKKTSKNTEVSYQRDLMQLASFLERQGIRSVDKVTKTSLTSYILHLEKEGKATTTISRCLASMKAFFHFECKEGRIRKDPAELLKAPKVEKKAPTILTVDEVNSLLSQPSGESPKELRDRAMLELLYATGIRVSELIHLKKTDINLSIGYITCRDEHKERMVPFGKVAKLALSAYMERGRGYLLRDQESEWLFTNCNGKSMSRQGFWKIIKFYGDKAGIKADITPHTLRHSFAAHLLRNGADIHAVQAMLGHSDMATTQMYMNYTQGEDLRRAYTGAHPRG</sequence>
<proteinExistence type="inferred from homology"/>
<keyword evidence="5 9" id="KW-0229">DNA integration</keyword>
<evidence type="ECO:0000313" key="12">
    <source>
        <dbReference type="EMBL" id="PJJ31091.1"/>
    </source>
</evidence>
<evidence type="ECO:0000256" key="4">
    <source>
        <dbReference type="ARBA" id="ARBA00022829"/>
    </source>
</evidence>
<dbReference type="PROSITE" id="PS51900">
    <property type="entry name" value="CB"/>
    <property type="match status" value="1"/>
</dbReference>
<comment type="caution">
    <text evidence="9">Lacks conserved residue(s) required for the propagation of feature annotation.</text>
</comment>
<evidence type="ECO:0000256" key="8">
    <source>
        <dbReference type="ARBA" id="ARBA00023306"/>
    </source>
</evidence>
<protein>
    <recommendedName>
        <fullName evidence="9">Tyrosine recombinase XerC</fullName>
    </recommendedName>
</protein>
<evidence type="ECO:0000256" key="9">
    <source>
        <dbReference type="HAMAP-Rule" id="MF_01808"/>
    </source>
</evidence>
<dbReference type="InterPro" id="IPR044068">
    <property type="entry name" value="CB"/>
</dbReference>
<feature type="active site" evidence="9">
    <location>
        <position position="242"/>
    </location>
</feature>
<evidence type="ECO:0000256" key="5">
    <source>
        <dbReference type="ARBA" id="ARBA00022908"/>
    </source>
</evidence>
<keyword evidence="8 9" id="KW-0131">Cell cycle</keyword>
<comment type="subcellular location">
    <subcellularLocation>
        <location evidence="1 9">Cytoplasm</location>
    </subcellularLocation>
</comment>
<evidence type="ECO:0000259" key="10">
    <source>
        <dbReference type="PROSITE" id="PS51898"/>
    </source>
</evidence>
<comment type="function">
    <text evidence="9">Site-specific tyrosine recombinase, which acts by catalyzing the cutting and rejoining of the recombining DNA molecules. The XerC-XerD complex is essential to convert dimers of the bacterial chromosome into monomers to permit their segregation at cell division. It also contributes to the segregational stability of plasmids.</text>
</comment>